<dbReference type="Proteomes" id="UP001165306">
    <property type="component" value="Unassembled WGS sequence"/>
</dbReference>
<name>A0AA41WG38_9BACT</name>
<dbReference type="Gene3D" id="1.10.3720.10">
    <property type="entry name" value="MetI-like"/>
    <property type="match status" value="1"/>
</dbReference>
<dbReference type="Pfam" id="PF00528">
    <property type="entry name" value="BPD_transp_1"/>
    <property type="match status" value="1"/>
</dbReference>
<dbReference type="Pfam" id="PF12911">
    <property type="entry name" value="OppC_N"/>
    <property type="match status" value="1"/>
</dbReference>
<proteinExistence type="inferred from homology"/>
<keyword evidence="10" id="KW-1185">Reference proteome</keyword>
<dbReference type="EMBL" id="JAMSLR010000009">
    <property type="protein sequence ID" value="MCM8749949.1"/>
    <property type="molecule type" value="Genomic_DNA"/>
</dbReference>
<keyword evidence="2 7" id="KW-0813">Transport</keyword>
<dbReference type="CDD" id="cd06261">
    <property type="entry name" value="TM_PBP2"/>
    <property type="match status" value="1"/>
</dbReference>
<dbReference type="InterPro" id="IPR050366">
    <property type="entry name" value="BP-dependent_transpt_permease"/>
</dbReference>
<feature type="domain" description="ABC transmembrane type-1" evidence="8">
    <location>
        <begin position="104"/>
        <end position="293"/>
    </location>
</feature>
<feature type="transmembrane region" description="Helical" evidence="7">
    <location>
        <begin position="143"/>
        <end position="163"/>
    </location>
</feature>
<sequence>MADIRSCTVETRLASFEVRQEPPAYRRYLRSLRTNLPALVGLFVLIGIGIASVAAPLLAPHDPAVQDIARRLVPPAWSTGGDPRYLLGTDALGRDVLSRIIYGSRISLAVGILAVTVQGCIGVALGLLAGYYGKRVDSIIMRIADLQYALPSLILAIAIMAVLGPSLRNVILVIGITGWVYYARIVRGEVLALREQEFVVASRAIGCHSLRILLRHILPNVTSSIVVVASLQVARAIITEASLSFLGLGVPPSIPTWGGMVSEGRQYVATAWWISGISGAAIFITVMAINLVGDWIRDELDPASKRARQVSTS</sequence>
<dbReference type="GO" id="GO:0005886">
    <property type="term" value="C:plasma membrane"/>
    <property type="evidence" value="ECO:0007669"/>
    <property type="project" value="UniProtKB-SubCell"/>
</dbReference>
<dbReference type="InterPro" id="IPR025966">
    <property type="entry name" value="OppC_N"/>
</dbReference>
<gene>
    <name evidence="9" type="ORF">NET02_12390</name>
</gene>
<evidence type="ECO:0000256" key="7">
    <source>
        <dbReference type="RuleBase" id="RU363032"/>
    </source>
</evidence>
<accession>A0AA41WG38</accession>
<dbReference type="PROSITE" id="PS50928">
    <property type="entry name" value="ABC_TM1"/>
    <property type="match status" value="1"/>
</dbReference>
<evidence type="ECO:0000256" key="4">
    <source>
        <dbReference type="ARBA" id="ARBA00022692"/>
    </source>
</evidence>
<dbReference type="InterPro" id="IPR035906">
    <property type="entry name" value="MetI-like_sf"/>
</dbReference>
<dbReference type="SUPFAM" id="SSF161098">
    <property type="entry name" value="MetI-like"/>
    <property type="match status" value="1"/>
</dbReference>
<comment type="subcellular location">
    <subcellularLocation>
        <location evidence="1 7">Cell membrane</location>
        <topology evidence="1 7">Multi-pass membrane protein</topology>
    </subcellularLocation>
</comment>
<evidence type="ECO:0000313" key="10">
    <source>
        <dbReference type="Proteomes" id="UP001165306"/>
    </source>
</evidence>
<dbReference type="InterPro" id="IPR000515">
    <property type="entry name" value="MetI-like"/>
</dbReference>
<protein>
    <submittedName>
        <fullName evidence="9">ABC transporter permease</fullName>
    </submittedName>
</protein>
<evidence type="ECO:0000256" key="6">
    <source>
        <dbReference type="ARBA" id="ARBA00023136"/>
    </source>
</evidence>
<comment type="caution">
    <text evidence="9">The sequence shown here is derived from an EMBL/GenBank/DDBJ whole genome shotgun (WGS) entry which is preliminary data.</text>
</comment>
<feature type="transmembrane region" description="Helical" evidence="7">
    <location>
        <begin position="217"/>
        <end position="238"/>
    </location>
</feature>
<feature type="transmembrane region" description="Helical" evidence="7">
    <location>
        <begin position="169"/>
        <end position="186"/>
    </location>
</feature>
<keyword evidence="3" id="KW-1003">Cell membrane</keyword>
<dbReference type="GO" id="GO:0055085">
    <property type="term" value="P:transmembrane transport"/>
    <property type="evidence" value="ECO:0007669"/>
    <property type="project" value="InterPro"/>
</dbReference>
<organism evidence="9 10">
    <name type="scientific">Thermalbibacter longus</name>
    <dbReference type="NCBI Taxonomy" id="2951981"/>
    <lineage>
        <taxon>Bacteria</taxon>
        <taxon>Pseudomonadati</taxon>
        <taxon>Thermomicrobiota</taxon>
        <taxon>Thermomicrobia</taxon>
        <taxon>Thermomicrobiales</taxon>
        <taxon>Thermomicrobiaceae</taxon>
        <taxon>Thermalbibacter</taxon>
    </lineage>
</organism>
<keyword evidence="5 7" id="KW-1133">Transmembrane helix</keyword>
<evidence type="ECO:0000313" key="9">
    <source>
        <dbReference type="EMBL" id="MCM8749949.1"/>
    </source>
</evidence>
<evidence type="ECO:0000256" key="3">
    <source>
        <dbReference type="ARBA" id="ARBA00022475"/>
    </source>
</evidence>
<dbReference type="PANTHER" id="PTHR43386:SF1">
    <property type="entry name" value="D,D-DIPEPTIDE TRANSPORT SYSTEM PERMEASE PROTEIN DDPC-RELATED"/>
    <property type="match status" value="1"/>
</dbReference>
<evidence type="ECO:0000256" key="5">
    <source>
        <dbReference type="ARBA" id="ARBA00022989"/>
    </source>
</evidence>
<dbReference type="AlphaFoldDB" id="A0AA41WG38"/>
<feature type="transmembrane region" description="Helical" evidence="7">
    <location>
        <begin position="106"/>
        <end position="131"/>
    </location>
</feature>
<keyword evidence="4 7" id="KW-0812">Transmembrane</keyword>
<feature type="transmembrane region" description="Helical" evidence="7">
    <location>
        <begin position="36"/>
        <end position="59"/>
    </location>
</feature>
<feature type="transmembrane region" description="Helical" evidence="7">
    <location>
        <begin position="271"/>
        <end position="296"/>
    </location>
</feature>
<evidence type="ECO:0000256" key="1">
    <source>
        <dbReference type="ARBA" id="ARBA00004651"/>
    </source>
</evidence>
<dbReference type="PANTHER" id="PTHR43386">
    <property type="entry name" value="OLIGOPEPTIDE TRANSPORT SYSTEM PERMEASE PROTEIN APPC"/>
    <property type="match status" value="1"/>
</dbReference>
<reference evidence="9" key="1">
    <citation type="submission" date="2022-06" db="EMBL/GenBank/DDBJ databases">
        <title>CFH 74404 Thermomicrobiaceae sp.</title>
        <authorList>
            <person name="Ming H."/>
            <person name="Li W.-J."/>
            <person name="Zhao Z."/>
        </authorList>
    </citation>
    <scope>NUCLEOTIDE SEQUENCE</scope>
    <source>
        <strain evidence="9">CFH 74404</strain>
    </source>
</reference>
<comment type="similarity">
    <text evidence="7">Belongs to the binding-protein-dependent transport system permease family.</text>
</comment>
<evidence type="ECO:0000256" key="2">
    <source>
        <dbReference type="ARBA" id="ARBA00022448"/>
    </source>
</evidence>
<dbReference type="RefSeq" id="WP_284057735.1">
    <property type="nucleotide sequence ID" value="NZ_JAMSLR010000009.1"/>
</dbReference>
<evidence type="ECO:0000259" key="8">
    <source>
        <dbReference type="PROSITE" id="PS50928"/>
    </source>
</evidence>
<keyword evidence="6 7" id="KW-0472">Membrane</keyword>